<gene>
    <name evidence="2" type="ORF">JK358_32930</name>
</gene>
<accession>A0ABS1MG34</accession>
<keyword evidence="3" id="KW-1185">Reference proteome</keyword>
<feature type="region of interest" description="Disordered" evidence="1">
    <location>
        <begin position="1"/>
        <end position="26"/>
    </location>
</feature>
<dbReference type="Gene3D" id="2.120.10.30">
    <property type="entry name" value="TolB, C-terminal domain"/>
    <property type="match status" value="1"/>
</dbReference>
<sequence length="316" mass="33728">MSGCSDTPAAQDDSTSRAQISPAFDLPEQRAYPEGIAVDARNGDVYVGSFTTGAIYRRPAGRARAEIFLPAGTDGRHTANGLRVDSRGRLWVIDHTTGVTVYDTGTRAPVARFDAPRQDQPFLNDLAFTPDGSAYLTDSVRPVIYRVTPELFDGAAARGGRETLPVYADLTTATTPGNSTPMLLNGIVADPAGRYLLTVDMAGGGLYRVEIADAPGIARVDLRGGDMIDGDGMELLGDTLWVVHNRSNSLSRWSIGANGTTAELRNRLTDEILRIPTTVAHDGDQMLVVSSQFDRGGPMGEGTPVDPFTVFAVRGL</sequence>
<proteinExistence type="predicted"/>
<dbReference type="SUPFAM" id="SSF63829">
    <property type="entry name" value="Calcium-dependent phosphotriesterase"/>
    <property type="match status" value="1"/>
</dbReference>
<dbReference type="PANTHER" id="PTHR31460:SF3">
    <property type="entry name" value="MESOCENTIN"/>
    <property type="match status" value="1"/>
</dbReference>
<evidence type="ECO:0000313" key="3">
    <source>
        <dbReference type="Proteomes" id="UP000602198"/>
    </source>
</evidence>
<dbReference type="InterPro" id="IPR011042">
    <property type="entry name" value="6-blade_b-propeller_TolB-like"/>
</dbReference>
<name>A0ABS1MG34_9NOCA</name>
<dbReference type="EMBL" id="JAERRJ010000015">
    <property type="protein sequence ID" value="MBL1079221.1"/>
    <property type="molecule type" value="Genomic_DNA"/>
</dbReference>
<dbReference type="Proteomes" id="UP000602198">
    <property type="component" value="Unassembled WGS sequence"/>
</dbReference>
<dbReference type="PANTHER" id="PTHR31460">
    <property type="match status" value="1"/>
</dbReference>
<evidence type="ECO:0000256" key="1">
    <source>
        <dbReference type="SAM" id="MobiDB-lite"/>
    </source>
</evidence>
<evidence type="ECO:0000313" key="2">
    <source>
        <dbReference type="EMBL" id="MBL1079221.1"/>
    </source>
</evidence>
<reference evidence="2 3" key="1">
    <citation type="submission" date="2021-01" db="EMBL/GenBank/DDBJ databases">
        <title>WGS of actinomycetes isolated from Thailand.</title>
        <authorList>
            <person name="Thawai C."/>
        </authorList>
    </citation>
    <scope>NUCLEOTIDE SEQUENCE [LARGE SCALE GENOMIC DNA]</scope>
    <source>
        <strain evidence="2 3">LPG 2</strain>
    </source>
</reference>
<dbReference type="InterPro" id="IPR053224">
    <property type="entry name" value="Sensory_adhesion_molecule"/>
</dbReference>
<protein>
    <submittedName>
        <fullName evidence="2">Superoxide dismutase</fullName>
    </submittedName>
</protein>
<comment type="caution">
    <text evidence="2">The sequence shown here is derived from an EMBL/GenBank/DDBJ whole genome shotgun (WGS) entry which is preliminary data.</text>
</comment>
<organism evidence="2 3">
    <name type="scientific">Nocardia acididurans</name>
    <dbReference type="NCBI Taxonomy" id="2802282"/>
    <lineage>
        <taxon>Bacteria</taxon>
        <taxon>Bacillati</taxon>
        <taxon>Actinomycetota</taxon>
        <taxon>Actinomycetes</taxon>
        <taxon>Mycobacteriales</taxon>
        <taxon>Nocardiaceae</taxon>
        <taxon>Nocardia</taxon>
    </lineage>
</organism>